<dbReference type="Gene3D" id="3.30.300.50">
    <property type="match status" value="1"/>
</dbReference>
<proteinExistence type="predicted"/>
<organism evidence="2 3">
    <name type="scientific">Streptomyces chumphonensis</name>
    <dbReference type="NCBI Taxonomy" id="1214925"/>
    <lineage>
        <taxon>Bacteria</taxon>
        <taxon>Bacillati</taxon>
        <taxon>Actinomycetota</taxon>
        <taxon>Actinomycetes</taxon>
        <taxon>Kitasatosporales</taxon>
        <taxon>Streptomycetaceae</taxon>
        <taxon>Streptomyces</taxon>
    </lineage>
</organism>
<dbReference type="AlphaFoldDB" id="A0A927F070"/>
<feature type="signal peptide" evidence="1">
    <location>
        <begin position="1"/>
        <end position="30"/>
    </location>
</feature>
<name>A0A927F070_9ACTN</name>
<comment type="caution">
    <text evidence="2">The sequence shown here is derived from an EMBL/GenBank/DDBJ whole genome shotgun (WGS) entry which is preliminary data.</text>
</comment>
<dbReference type="Proteomes" id="UP000632289">
    <property type="component" value="Unassembled WGS sequence"/>
</dbReference>
<gene>
    <name evidence="2" type="ORF">IF129_11945</name>
</gene>
<keyword evidence="3" id="KW-1185">Reference proteome</keyword>
<dbReference type="RefSeq" id="WP_191209575.1">
    <property type="nucleotide sequence ID" value="NZ_BAABKL010000015.1"/>
</dbReference>
<reference evidence="2" key="1">
    <citation type="submission" date="2020-09" db="EMBL/GenBank/DDBJ databases">
        <title>Secondary metabolite and genome analysis of marine Streptomyces chumphonensis KK1-2T.</title>
        <authorList>
            <person name="Phongsopitanun W."/>
            <person name="Kanchanasin P."/>
            <person name="Pittayakhajonwut P."/>
            <person name="Suwanborirux K."/>
            <person name="Tanasupawat S."/>
        </authorList>
    </citation>
    <scope>NUCLEOTIDE SEQUENCE</scope>
    <source>
        <strain evidence="2">KK1-2</strain>
    </source>
</reference>
<dbReference type="InterPro" id="IPR035070">
    <property type="entry name" value="Streptogrisin_prodomain"/>
</dbReference>
<sequence>MHRPLLRTLAATAAAATLIGIPSLSGPASAVEGGAIDRVTEAMARDLDITEAQAVERLSREERAGA</sequence>
<accession>A0A927F070</accession>
<evidence type="ECO:0000313" key="3">
    <source>
        <dbReference type="Proteomes" id="UP000632289"/>
    </source>
</evidence>
<evidence type="ECO:0000256" key="1">
    <source>
        <dbReference type="SAM" id="SignalP"/>
    </source>
</evidence>
<protein>
    <submittedName>
        <fullName evidence="2">Uncharacterized protein</fullName>
    </submittedName>
</protein>
<dbReference type="EMBL" id="JACXYU010000005">
    <property type="protein sequence ID" value="MBD3932262.1"/>
    <property type="molecule type" value="Genomic_DNA"/>
</dbReference>
<evidence type="ECO:0000313" key="2">
    <source>
        <dbReference type="EMBL" id="MBD3932262.1"/>
    </source>
</evidence>
<feature type="chain" id="PRO_5038056386" evidence="1">
    <location>
        <begin position="31"/>
        <end position="66"/>
    </location>
</feature>
<keyword evidence="1" id="KW-0732">Signal</keyword>